<reference evidence="2 3" key="1">
    <citation type="journal article" date="2020" name="Int. J. Syst. Evol. Microbiol.">
        <title>Tenacibaculum piscium sp. nov., isolated from skin ulcers of sea-farmed fish, and description of Tenacibaculum finnmarkense sp. nov. with subdivision into genomovars finnmarkense and ulcerans.</title>
        <authorList>
            <person name="Olsen A.B."/>
            <person name="Spilsberg B."/>
            <person name="Nilsen H.K."/>
            <person name="Lagesen K."/>
            <person name="Gulla S."/>
            <person name="Avendano-Herrera R."/>
            <person name="Irgang R."/>
            <person name="Duchaud E."/>
            <person name="Colquhoun D.J."/>
        </authorList>
    </citation>
    <scope>NUCLEOTIDE SEQUENCE [LARGE SCALE GENOMIC DNA]</scope>
    <source>
        <strain evidence="2 3">TNO037</strain>
    </source>
</reference>
<dbReference type="EMBL" id="WXXV01000036">
    <property type="protein sequence ID" value="MBE7696243.1"/>
    <property type="molecule type" value="Genomic_DNA"/>
</dbReference>
<dbReference type="Proteomes" id="UP000806077">
    <property type="component" value="Unassembled WGS sequence"/>
</dbReference>
<protein>
    <submittedName>
        <fullName evidence="2">HNH endonuclease</fullName>
    </submittedName>
</protein>
<dbReference type="Pfam" id="PF13391">
    <property type="entry name" value="HNH_2"/>
    <property type="match status" value="1"/>
</dbReference>
<dbReference type="InterPro" id="IPR003615">
    <property type="entry name" value="HNH_nuc"/>
</dbReference>
<dbReference type="GO" id="GO:0004519">
    <property type="term" value="F:endonuclease activity"/>
    <property type="evidence" value="ECO:0007669"/>
    <property type="project" value="UniProtKB-KW"/>
</dbReference>
<evidence type="ECO:0000313" key="2">
    <source>
        <dbReference type="EMBL" id="MBE7696243.1"/>
    </source>
</evidence>
<accession>A0AAP1RI72</accession>
<keyword evidence="3" id="KW-1185">Reference proteome</keyword>
<dbReference type="AlphaFoldDB" id="A0AAP1RI72"/>
<keyword evidence="2" id="KW-0540">Nuclease</keyword>
<name>A0AAP1RI72_9FLAO</name>
<feature type="domain" description="HNH nuclease" evidence="1">
    <location>
        <begin position="254"/>
        <end position="309"/>
    </location>
</feature>
<keyword evidence="2" id="KW-0378">Hydrolase</keyword>
<proteinExistence type="predicted"/>
<gene>
    <name evidence="2" type="ORF">F7645_12550</name>
</gene>
<comment type="caution">
    <text evidence="2">The sequence shown here is derived from an EMBL/GenBank/DDBJ whole genome shotgun (WGS) entry which is preliminary data.</text>
</comment>
<sequence length="366" mass="43483">MSNFQKIKIDGKEYFIIDSIQNLRAEDSFIYRKNKLKMFKGNGESRKYVGSYTGSSGERLSDFFEYKKWGEGKNKEDKRVYTSIQENCFFSKTNLLKYLYDSRIEYQKQEQIYNFDISDFYSDRIDKINNLEIDKIFFGIYDVSDLIGNKKKYSRGYIRSDNEIWKTWRELVLPKISYLSILKLIPVNNESSKSPLFYFRILLDYQFRSIVHPQLAESTEIIEKENKKRVIKKSASREGQQKYRKKVIEHMPQCPFTKISDDRLLIASHIKPYKACINEDKIGESIDFLNGLALSPTYDKLFDQGYITFTDNGELICGSLLTAYTWEKLNINPNAKNKLRIYPENREQYLEYHRQKVFQDNINDFI</sequence>
<dbReference type="RefSeq" id="WP_101955857.1">
    <property type="nucleotide sequence ID" value="NZ_JAJHTL010000042.1"/>
</dbReference>
<organism evidence="2 3">
    <name type="scientific">Tenacibaculum finnmarkense genomovar finnmarkense</name>
    <dbReference type="NCBI Taxonomy" id="1458503"/>
    <lineage>
        <taxon>Bacteria</taxon>
        <taxon>Pseudomonadati</taxon>
        <taxon>Bacteroidota</taxon>
        <taxon>Flavobacteriia</taxon>
        <taxon>Flavobacteriales</taxon>
        <taxon>Flavobacteriaceae</taxon>
        <taxon>Tenacibaculum</taxon>
        <taxon>Tenacibaculum finnmarkense</taxon>
    </lineage>
</organism>
<keyword evidence="2" id="KW-0255">Endonuclease</keyword>
<evidence type="ECO:0000259" key="1">
    <source>
        <dbReference type="Pfam" id="PF13391"/>
    </source>
</evidence>
<evidence type="ECO:0000313" key="3">
    <source>
        <dbReference type="Proteomes" id="UP000806077"/>
    </source>
</evidence>